<dbReference type="PANTHER" id="PTHR35535">
    <property type="entry name" value="HEAT SHOCK PROTEIN HSLJ"/>
    <property type="match status" value="1"/>
</dbReference>
<dbReference type="PROSITE" id="PS51257">
    <property type="entry name" value="PROKAR_LIPOPROTEIN"/>
    <property type="match status" value="1"/>
</dbReference>
<comment type="caution">
    <text evidence="2">The sequence shown here is derived from an EMBL/GenBank/DDBJ whole genome shotgun (WGS) entry which is preliminary data.</text>
</comment>
<dbReference type="RefSeq" id="WP_169522750.1">
    <property type="nucleotide sequence ID" value="NZ_JAAMPT010000196.1"/>
</dbReference>
<proteinExistence type="predicted"/>
<dbReference type="Pfam" id="PF04170">
    <property type="entry name" value="NlpE"/>
    <property type="match status" value="1"/>
</dbReference>
<name>A0ABX1QQ11_9FLAO</name>
<protein>
    <submittedName>
        <fullName evidence="2">META domain-containing protein</fullName>
    </submittedName>
</protein>
<reference evidence="2 3" key="1">
    <citation type="submission" date="2020-02" db="EMBL/GenBank/DDBJ databases">
        <title>Flavobacterium sp. genome.</title>
        <authorList>
            <person name="Jung H.S."/>
            <person name="Baek J.H."/>
            <person name="Jeon C.O."/>
        </authorList>
    </citation>
    <scope>NUCLEOTIDE SEQUENCE [LARGE SCALE GENOMIC DNA]</scope>
    <source>
        <strain evidence="2 3">SE-s27</strain>
    </source>
</reference>
<keyword evidence="3" id="KW-1185">Reference proteome</keyword>
<sequence length="300" mass="33320">MRSKIAVIAMVFSVFFACQQKETEQKNAQNDTIKSNGIDGHNAKNSLDYVGTYKGILPCADCEGLETTVVVNENNTYCVKTKYLGKGDKVFEKKGTFSWNKSGNTIILSDMENAPKFYFVGENTLTQLDMEGKKITGSLAEEYILSKQPVSNSTIETSENDNQPTVNLNDRIEAKTVIKTGNPAVGKFTLAETKWKLVELNSKVIKQKGKKAYFLKLNSKDGRFSAFAGCNNMMGNYVMKTSFSLSFSPVASTMMACPEMDLEQKFAAMLEKVDSYIIVEDELQLVKGKKAPLARFKAIK</sequence>
<dbReference type="InterPro" id="IPR005184">
    <property type="entry name" value="DUF306_Meta_HslJ"/>
</dbReference>
<evidence type="ECO:0000313" key="2">
    <source>
        <dbReference type="EMBL" id="NMH24187.1"/>
    </source>
</evidence>
<dbReference type="Gene3D" id="2.40.128.640">
    <property type="match status" value="1"/>
</dbReference>
<dbReference type="Pfam" id="PF03724">
    <property type="entry name" value="META"/>
    <property type="match status" value="1"/>
</dbReference>
<dbReference type="Proteomes" id="UP000767947">
    <property type="component" value="Unassembled WGS sequence"/>
</dbReference>
<evidence type="ECO:0000313" key="3">
    <source>
        <dbReference type="Proteomes" id="UP000767947"/>
    </source>
</evidence>
<evidence type="ECO:0000259" key="1">
    <source>
        <dbReference type="Pfam" id="PF03724"/>
    </source>
</evidence>
<organism evidence="2 3">
    <name type="scientific">Flavobacterium solisilvae</name>
    <dbReference type="NCBI Taxonomy" id="1852019"/>
    <lineage>
        <taxon>Bacteria</taxon>
        <taxon>Pseudomonadati</taxon>
        <taxon>Bacteroidota</taxon>
        <taxon>Flavobacteriia</taxon>
        <taxon>Flavobacteriales</taxon>
        <taxon>Flavobacteriaceae</taxon>
        <taxon>Flavobacterium</taxon>
    </lineage>
</organism>
<accession>A0ABX1QQ11</accession>
<dbReference type="InterPro" id="IPR038670">
    <property type="entry name" value="HslJ-like_sf"/>
</dbReference>
<dbReference type="PANTHER" id="PTHR35535:SF1">
    <property type="entry name" value="HEAT SHOCK PROTEIN HSLJ"/>
    <property type="match status" value="1"/>
</dbReference>
<dbReference type="InterPro" id="IPR007298">
    <property type="entry name" value="Cu-R_lipoprotein_NlpE"/>
</dbReference>
<dbReference type="Gene3D" id="2.40.128.270">
    <property type="match status" value="1"/>
</dbReference>
<feature type="domain" description="DUF306" evidence="1">
    <location>
        <begin position="189"/>
        <end position="297"/>
    </location>
</feature>
<dbReference type="InterPro" id="IPR053147">
    <property type="entry name" value="Hsp_HslJ-like"/>
</dbReference>
<gene>
    <name evidence="2" type="ORF">G6042_02765</name>
</gene>
<dbReference type="EMBL" id="JAAMPT010000196">
    <property type="protein sequence ID" value="NMH24187.1"/>
    <property type="molecule type" value="Genomic_DNA"/>
</dbReference>